<keyword evidence="11 16" id="KW-1133">Transmembrane helix</keyword>
<evidence type="ECO:0000256" key="16">
    <source>
        <dbReference type="RuleBase" id="RU361255"/>
    </source>
</evidence>
<evidence type="ECO:0000256" key="4">
    <source>
        <dbReference type="ARBA" id="ARBA00012791"/>
    </source>
</evidence>
<comment type="catalytic activity">
    <reaction evidence="15 16">
        <text>(S)-dihydroorotate + a quinone = orotate + a quinol</text>
        <dbReference type="Rhea" id="RHEA:30187"/>
        <dbReference type="ChEBI" id="CHEBI:24646"/>
        <dbReference type="ChEBI" id="CHEBI:30839"/>
        <dbReference type="ChEBI" id="CHEBI:30864"/>
        <dbReference type="ChEBI" id="CHEBI:132124"/>
        <dbReference type="EC" id="1.3.5.2"/>
    </reaction>
</comment>
<feature type="transmembrane region" description="Helical" evidence="16">
    <location>
        <begin position="20"/>
        <end position="37"/>
    </location>
</feature>
<evidence type="ECO:0000256" key="13">
    <source>
        <dbReference type="ARBA" id="ARBA00023128"/>
    </source>
</evidence>
<evidence type="ECO:0000256" key="12">
    <source>
        <dbReference type="ARBA" id="ARBA00023002"/>
    </source>
</evidence>
<dbReference type="SUPFAM" id="SSF51395">
    <property type="entry name" value="FMN-linked oxidoreductases"/>
    <property type="match status" value="1"/>
</dbReference>
<keyword evidence="18" id="KW-1185">Reference proteome</keyword>
<dbReference type="STRING" id="6248.A0A0K0E7Z5"/>
<evidence type="ECO:0000313" key="19">
    <source>
        <dbReference type="WBParaSite" id="SSTP_0000562500.1"/>
    </source>
</evidence>
<evidence type="ECO:0000256" key="10">
    <source>
        <dbReference type="ARBA" id="ARBA00022946"/>
    </source>
</evidence>
<comment type="similarity">
    <text evidence="3 16">Belongs to the dihydroorotate dehydrogenase family. Type 2 subfamily.</text>
</comment>
<dbReference type="InterPro" id="IPR050074">
    <property type="entry name" value="DHO_dehydrogenase"/>
</dbReference>
<dbReference type="AlphaFoldDB" id="A0A0K0E7Z5"/>
<dbReference type="Pfam" id="PF01180">
    <property type="entry name" value="DHO_dh"/>
    <property type="match status" value="1"/>
</dbReference>
<dbReference type="GO" id="GO:0005743">
    <property type="term" value="C:mitochondrial inner membrane"/>
    <property type="evidence" value="ECO:0007669"/>
    <property type="project" value="UniProtKB-SubCell"/>
</dbReference>
<keyword evidence="9 16" id="KW-0999">Mitochondrion inner membrane</keyword>
<keyword evidence="10" id="KW-0809">Transit peptide</keyword>
<dbReference type="Proteomes" id="UP000035681">
    <property type="component" value="Unplaced"/>
</dbReference>
<proteinExistence type="inferred from homology"/>
<dbReference type="WBParaSite" id="SSTP_0000562500.1">
    <property type="protein sequence ID" value="SSTP_0000562500.1"/>
    <property type="gene ID" value="SSTP_0000562500"/>
</dbReference>
<dbReference type="UniPathway" id="UPA00070">
    <property type="reaction ID" value="UER00946"/>
</dbReference>
<dbReference type="GO" id="GO:0044205">
    <property type="term" value="P:'de novo' UMP biosynthetic process"/>
    <property type="evidence" value="ECO:0007669"/>
    <property type="project" value="UniProtKB-UniPathway"/>
</dbReference>
<organism evidence="19">
    <name type="scientific">Strongyloides stercoralis</name>
    <name type="common">Threadworm</name>
    <dbReference type="NCBI Taxonomy" id="6248"/>
    <lineage>
        <taxon>Eukaryota</taxon>
        <taxon>Metazoa</taxon>
        <taxon>Ecdysozoa</taxon>
        <taxon>Nematoda</taxon>
        <taxon>Chromadorea</taxon>
        <taxon>Rhabditida</taxon>
        <taxon>Tylenchina</taxon>
        <taxon>Panagrolaimomorpha</taxon>
        <taxon>Strongyloidoidea</taxon>
        <taxon>Strongyloididae</taxon>
        <taxon>Strongyloides</taxon>
    </lineage>
</organism>
<evidence type="ECO:0000256" key="3">
    <source>
        <dbReference type="ARBA" id="ARBA00005359"/>
    </source>
</evidence>
<evidence type="ECO:0000259" key="17">
    <source>
        <dbReference type="Pfam" id="PF01180"/>
    </source>
</evidence>
<evidence type="ECO:0000256" key="5">
    <source>
        <dbReference type="ARBA" id="ARBA00017599"/>
    </source>
</evidence>
<keyword evidence="7 16" id="KW-0288">FMN</keyword>
<evidence type="ECO:0000256" key="9">
    <source>
        <dbReference type="ARBA" id="ARBA00022792"/>
    </source>
</evidence>
<evidence type="ECO:0000256" key="11">
    <source>
        <dbReference type="ARBA" id="ARBA00022989"/>
    </source>
</evidence>
<keyword evidence="6 16" id="KW-0285">Flavoprotein</keyword>
<evidence type="ECO:0000256" key="8">
    <source>
        <dbReference type="ARBA" id="ARBA00022692"/>
    </source>
</evidence>
<evidence type="ECO:0000256" key="2">
    <source>
        <dbReference type="ARBA" id="ARBA00005161"/>
    </source>
</evidence>
<dbReference type="PANTHER" id="PTHR48109">
    <property type="entry name" value="DIHYDROOROTATE DEHYDROGENASE (QUINONE), MITOCHONDRIAL-RELATED"/>
    <property type="match status" value="1"/>
</dbReference>
<reference evidence="19" key="1">
    <citation type="submission" date="2015-08" db="UniProtKB">
        <authorList>
            <consortium name="WormBaseParasite"/>
        </authorList>
    </citation>
    <scope>IDENTIFICATION</scope>
</reference>
<evidence type="ECO:0000256" key="15">
    <source>
        <dbReference type="ARBA" id="ARBA00048639"/>
    </source>
</evidence>
<keyword evidence="14 16" id="KW-0472">Membrane</keyword>
<name>A0A0K0E7Z5_STRER</name>
<dbReference type="PROSITE" id="PS00912">
    <property type="entry name" value="DHODEHASE_2"/>
    <property type="match status" value="1"/>
</dbReference>
<evidence type="ECO:0000313" key="18">
    <source>
        <dbReference type="Proteomes" id="UP000035681"/>
    </source>
</evidence>
<dbReference type="Gene3D" id="3.20.20.70">
    <property type="entry name" value="Aldolase class I"/>
    <property type="match status" value="1"/>
</dbReference>
<dbReference type="PANTHER" id="PTHR48109:SF4">
    <property type="entry name" value="DIHYDROOROTATE DEHYDROGENASE (QUINONE), MITOCHONDRIAL"/>
    <property type="match status" value="1"/>
</dbReference>
<keyword evidence="12 16" id="KW-0560">Oxidoreductase</keyword>
<dbReference type="PROSITE" id="PS00911">
    <property type="entry name" value="DHODEHASE_1"/>
    <property type="match status" value="1"/>
</dbReference>
<evidence type="ECO:0000256" key="6">
    <source>
        <dbReference type="ARBA" id="ARBA00022630"/>
    </source>
</evidence>
<keyword evidence="13 16" id="KW-0496">Mitochondrion</keyword>
<protein>
    <recommendedName>
        <fullName evidence="5 16">Dihydroorotate dehydrogenase (quinone), mitochondrial</fullName>
        <shortName evidence="16">DHOdehase</shortName>
        <ecNumber evidence="4 16">1.3.5.2</ecNumber>
    </recommendedName>
</protein>
<evidence type="ECO:0000256" key="1">
    <source>
        <dbReference type="ARBA" id="ARBA00004434"/>
    </source>
</evidence>
<dbReference type="NCBIfam" id="NF003645">
    <property type="entry name" value="PRK05286.1-2"/>
    <property type="match status" value="1"/>
</dbReference>
<keyword evidence="8 16" id="KW-0812">Transmembrane</keyword>
<comment type="pathway">
    <text evidence="2 16">Pyrimidine metabolism; UMP biosynthesis via de novo pathway; orotate from (S)-dihydroorotate (quinone route): step 1/1.</text>
</comment>
<dbReference type="InterPro" id="IPR005720">
    <property type="entry name" value="Dihydroorotate_DH_cat"/>
</dbReference>
<dbReference type="FunFam" id="3.20.20.70:FF:000066">
    <property type="entry name" value="Dihydroorotate dehydrogenase (quinone), mitochondrial"/>
    <property type="match status" value="1"/>
</dbReference>
<evidence type="ECO:0000256" key="14">
    <source>
        <dbReference type="ARBA" id="ARBA00023136"/>
    </source>
</evidence>
<evidence type="ECO:0000256" key="7">
    <source>
        <dbReference type="ARBA" id="ARBA00022643"/>
    </source>
</evidence>
<dbReference type="EC" id="1.3.5.2" evidence="4 16"/>
<dbReference type="NCBIfam" id="NF003652">
    <property type="entry name" value="PRK05286.2-5"/>
    <property type="match status" value="1"/>
</dbReference>
<dbReference type="NCBIfam" id="TIGR01036">
    <property type="entry name" value="pyrD_sub2"/>
    <property type="match status" value="1"/>
</dbReference>
<dbReference type="InterPro" id="IPR005719">
    <property type="entry name" value="Dihydroorotate_DH_2"/>
</dbReference>
<dbReference type="InterPro" id="IPR013785">
    <property type="entry name" value="Aldolase_TIM"/>
</dbReference>
<accession>A0A0K0E7Z5</accession>
<dbReference type="GO" id="GO:0006207">
    <property type="term" value="P:'de novo' pyrimidine nucleobase biosynthetic process"/>
    <property type="evidence" value="ECO:0007669"/>
    <property type="project" value="InterPro"/>
</dbReference>
<dbReference type="WBParaSite" id="TCONS_00003086.p1">
    <property type="protein sequence ID" value="TCONS_00003086.p1"/>
    <property type="gene ID" value="XLOC_002847"/>
</dbReference>
<comment type="cofactor">
    <cofactor evidence="16">
        <name>FMN</name>
        <dbReference type="ChEBI" id="CHEBI:58210"/>
    </cofactor>
    <text evidence="16">Binds 1 FMN per subunit.</text>
</comment>
<dbReference type="CDD" id="cd04738">
    <property type="entry name" value="DHOD_2_like"/>
    <property type="match status" value="1"/>
</dbReference>
<dbReference type="InterPro" id="IPR001295">
    <property type="entry name" value="Dihydroorotate_DH_CS"/>
</dbReference>
<dbReference type="GO" id="GO:0106430">
    <property type="term" value="F:dihydroorotate dehydrogenase (quinone) activity"/>
    <property type="evidence" value="ECO:0007669"/>
    <property type="project" value="UniProtKB-EC"/>
</dbReference>
<feature type="domain" description="Dihydroorotate dehydrogenase catalytic" evidence="17">
    <location>
        <begin position="86"/>
        <end position="379"/>
    </location>
</feature>
<sequence>MYRSHTPRQQFVKFIREGMIPILVGGGITFVGIQLVSGSERFYREVVMPLTHKYLDGEKSHRLAVIACKYGLYPRRGDNLKEYDNLKTNVFGKEFNNPLGVAAGFDKNGEAISGMKKMGWGFVEIGSVTPKQQEGNPKPRVFRLIEDRGVINRYGFNSDGLDVVLERVKNVFNLKKQVPLGINLGKNKSQNDAKVDYQLGMAAFSKYADYIVINISSPNTPGLRSLQSKDELIKIITVVNSERCKIDKDTKLLLKIAPDLAIEDKRDIANVITNKEYKIDGVIVSNTTICRDFSLKSEFKNETGGLSGAPLKDLSTKCIKEMYQLTRGNIPIIGSGGIEDGKDAYEKIKAGASLVQIYSAMVYQGFPVIGKIKRELSELIEKDGFKSISEAVGIDNVIVDNCSTKKSWWFW</sequence>
<comment type="subcellular location">
    <subcellularLocation>
        <location evidence="1 16">Mitochondrion inner membrane</location>
        <topology evidence="1 16">Single-pass membrane protein</topology>
    </subcellularLocation>
</comment>